<dbReference type="SUPFAM" id="SSF54980">
    <property type="entry name" value="EF-G C-terminal domain-like"/>
    <property type="match status" value="2"/>
</dbReference>
<keyword evidence="2 9" id="KW-0547">Nucleotide-binding</keyword>
<evidence type="ECO:0000256" key="2">
    <source>
        <dbReference type="ARBA" id="ARBA00022741"/>
    </source>
</evidence>
<evidence type="ECO:0000256" key="5">
    <source>
        <dbReference type="ARBA" id="ARBA00022917"/>
    </source>
</evidence>
<evidence type="ECO:0000256" key="4">
    <source>
        <dbReference type="ARBA" id="ARBA00022801"/>
    </source>
</evidence>
<dbReference type="InterPro" id="IPR006297">
    <property type="entry name" value="EF-4"/>
</dbReference>
<dbReference type="EMBL" id="CAJVPJ010001227">
    <property type="protein sequence ID" value="CAG8582028.1"/>
    <property type="molecule type" value="Genomic_DNA"/>
</dbReference>
<dbReference type="InterPro" id="IPR035647">
    <property type="entry name" value="EFG_III/V"/>
</dbReference>
<dbReference type="GO" id="GO:0003924">
    <property type="term" value="F:GTPase activity"/>
    <property type="evidence" value="ECO:0007669"/>
    <property type="project" value="UniProtKB-UniRule"/>
</dbReference>
<keyword evidence="7 9" id="KW-0342">GTP-binding</keyword>
<dbReference type="Pfam" id="PF00009">
    <property type="entry name" value="GTP_EFTU"/>
    <property type="match status" value="1"/>
</dbReference>
<keyword evidence="8 9" id="KW-0472">Membrane</keyword>
<dbReference type="Pfam" id="PF06421">
    <property type="entry name" value="LepA_C"/>
    <property type="match status" value="1"/>
</dbReference>
<evidence type="ECO:0000256" key="1">
    <source>
        <dbReference type="ARBA" id="ARBA00005454"/>
    </source>
</evidence>
<dbReference type="NCBIfam" id="TIGR00231">
    <property type="entry name" value="small_GTP"/>
    <property type="match status" value="1"/>
</dbReference>
<dbReference type="SUPFAM" id="SSF50447">
    <property type="entry name" value="Translation proteins"/>
    <property type="match status" value="1"/>
</dbReference>
<comment type="similarity">
    <text evidence="1">Belongs to the TRAFAC class translation factor GTPase superfamily. Classic translation factor GTPase family. LepA subfamily.</text>
</comment>
<comment type="caution">
    <text evidence="9">Lacks conserved residue(s) required for the propagation of feature annotation.</text>
</comment>
<evidence type="ECO:0000313" key="12">
    <source>
        <dbReference type="Proteomes" id="UP000789572"/>
    </source>
</evidence>
<dbReference type="HAMAP" id="MF_00071">
    <property type="entry name" value="LepA"/>
    <property type="match status" value="1"/>
</dbReference>
<dbReference type="PROSITE" id="PS51722">
    <property type="entry name" value="G_TR_2"/>
    <property type="match status" value="1"/>
</dbReference>
<dbReference type="CDD" id="cd03699">
    <property type="entry name" value="EF4_II"/>
    <property type="match status" value="1"/>
</dbReference>
<dbReference type="Gene3D" id="2.40.30.10">
    <property type="entry name" value="Translation factors"/>
    <property type="match status" value="1"/>
</dbReference>
<dbReference type="Pfam" id="PF03144">
    <property type="entry name" value="GTP_EFTU_D2"/>
    <property type="match status" value="1"/>
</dbReference>
<dbReference type="GO" id="GO:0097177">
    <property type="term" value="F:mitochondrial ribosome binding"/>
    <property type="evidence" value="ECO:0007669"/>
    <property type="project" value="TreeGrafter"/>
</dbReference>
<dbReference type="Pfam" id="PF00679">
    <property type="entry name" value="EFG_C"/>
    <property type="match status" value="1"/>
</dbReference>
<gene>
    <name evidence="11" type="ORF">POCULU_LOCUS6538</name>
</gene>
<dbReference type="GO" id="GO:0005759">
    <property type="term" value="C:mitochondrial matrix"/>
    <property type="evidence" value="ECO:0007669"/>
    <property type="project" value="UniProtKB-UniRule"/>
</dbReference>
<dbReference type="FunFam" id="3.30.70.2570:FF:000001">
    <property type="entry name" value="Translation factor GUF1, mitochondrial"/>
    <property type="match status" value="1"/>
</dbReference>
<dbReference type="InterPro" id="IPR005225">
    <property type="entry name" value="Small_GTP-bd"/>
</dbReference>
<protein>
    <submittedName>
        <fullName evidence="11">8353_t:CDS:1</fullName>
    </submittedName>
</protein>
<dbReference type="GO" id="GO:0006412">
    <property type="term" value="P:translation"/>
    <property type="evidence" value="ECO:0007669"/>
    <property type="project" value="UniProtKB-KW"/>
</dbReference>
<dbReference type="FunFam" id="2.40.30.10:FF:000015">
    <property type="entry name" value="Translation factor GUF1, mitochondrial"/>
    <property type="match status" value="1"/>
</dbReference>
<evidence type="ECO:0000259" key="10">
    <source>
        <dbReference type="PROSITE" id="PS51722"/>
    </source>
</evidence>
<dbReference type="InterPro" id="IPR035654">
    <property type="entry name" value="LepA_IV"/>
</dbReference>
<keyword evidence="3 9" id="KW-0999">Mitochondrion inner membrane</keyword>
<dbReference type="InterPro" id="IPR000795">
    <property type="entry name" value="T_Tr_GTP-bd_dom"/>
</dbReference>
<evidence type="ECO:0000256" key="9">
    <source>
        <dbReference type="HAMAP-Rule" id="MF_03137"/>
    </source>
</evidence>
<dbReference type="GO" id="GO:0005525">
    <property type="term" value="F:GTP binding"/>
    <property type="evidence" value="ECO:0007669"/>
    <property type="project" value="UniProtKB-UniRule"/>
</dbReference>
<keyword evidence="4 9" id="KW-0378">Hydrolase</keyword>
<dbReference type="Gene3D" id="3.40.50.300">
    <property type="entry name" value="P-loop containing nucleotide triphosphate hydrolases"/>
    <property type="match status" value="1"/>
</dbReference>
<comment type="caution">
    <text evidence="11">The sequence shown here is derived from an EMBL/GenBank/DDBJ whole genome shotgun (WGS) entry which is preliminary data.</text>
</comment>
<comment type="function">
    <text evidence="9">Promotes mitochondrial protein synthesis. May act as a fidelity factor of the translation reaction, by catalyzing a one-codon backward translocation of tRNAs on improperly translocated ribosomes. Binds to mitochondrial ribosomes in a GTP-dependent manner.</text>
</comment>
<dbReference type="SUPFAM" id="SSF52540">
    <property type="entry name" value="P-loop containing nucleoside triphosphate hydrolases"/>
    <property type="match status" value="1"/>
</dbReference>
<feature type="domain" description="Tr-type G" evidence="10">
    <location>
        <begin position="1"/>
        <end position="123"/>
    </location>
</feature>
<dbReference type="CDD" id="cd03709">
    <property type="entry name" value="lepA_C"/>
    <property type="match status" value="1"/>
</dbReference>
<dbReference type="InterPro" id="IPR038363">
    <property type="entry name" value="LepA_C_sf"/>
</dbReference>
<evidence type="ECO:0000256" key="3">
    <source>
        <dbReference type="ARBA" id="ARBA00022792"/>
    </source>
</evidence>
<feature type="binding site" evidence="9">
    <location>
        <begin position="70"/>
        <end position="73"/>
    </location>
    <ligand>
        <name>GTP</name>
        <dbReference type="ChEBI" id="CHEBI:37565"/>
    </ligand>
</feature>
<dbReference type="PANTHER" id="PTHR43512">
    <property type="entry name" value="TRANSLATION FACTOR GUF1-RELATED"/>
    <property type="match status" value="1"/>
</dbReference>
<proteinExistence type="inferred from homology"/>
<dbReference type="Gene3D" id="3.30.70.2570">
    <property type="entry name" value="Elongation factor 4, C-terminal domain"/>
    <property type="match status" value="1"/>
</dbReference>
<dbReference type="GO" id="GO:0005743">
    <property type="term" value="C:mitochondrial inner membrane"/>
    <property type="evidence" value="ECO:0007669"/>
    <property type="project" value="UniProtKB-SubCell"/>
</dbReference>
<dbReference type="PANTHER" id="PTHR43512:SF7">
    <property type="entry name" value="TRANSLATION FACTOR GUF1, MITOCHONDRIAL"/>
    <property type="match status" value="1"/>
</dbReference>
<dbReference type="InterPro" id="IPR009000">
    <property type="entry name" value="Transl_B-barrel_sf"/>
</dbReference>
<comment type="subcellular location">
    <subcellularLocation>
        <location evidence="9">Mitochondrion inner membrane</location>
        <topology evidence="9">Peripheral membrane protein</topology>
        <orientation evidence="9">Matrix side</orientation>
    </subcellularLocation>
</comment>
<sequence>MFYQYNGTKYLLNLIDTPGHVDFSYEVSRSLAACQGTLLLVDASQGIQAQTVANFFLAFEQGITVVPVINKIDLPAAQPDRAIQQIESTFELDGSNILKISAKTGLNVDRVLPTVIENIPPPDGDVNKPLRALLFDSWYDTYVGVVCLMAVVDGKLQKGDKLLSAHSQIRYDVTEVGIMHPEQTSTGYLHAGQVGYVICGMKVASEAYIGDTFHHVKAPVQPFPGFEPAKPMVFSGIFPIDTNDFNKLDESITKLTINDASVSVQKESRFGEDDSNDGNNEYHRKDILVTYNDGTVKTIRNPADFPDPHEISTSVLSVSEPMVLGTIILPDQYMGPVMDLCGVRRGEQLEYTYIDETRVIAKYILPLGEIVKDFHDELKGRSSGYARRWFKQNLFNSFDYEDMGYREADIVKMNVLINHKPVDALAAILHRSQAELVGRDWARKLRDIIPKQLFEVAIQTAIGNKIIARETISALRKNVTAKCYGGDVTRKMKLLNKQKEGKKKLKMIGNVELPQKAFYDFLSKDKGKSK</sequence>
<accession>A0A9N9G530</accession>
<evidence type="ECO:0000256" key="7">
    <source>
        <dbReference type="ARBA" id="ARBA00023134"/>
    </source>
</evidence>
<dbReference type="InterPro" id="IPR013842">
    <property type="entry name" value="LepA_CTD"/>
</dbReference>
<keyword evidence="6 9" id="KW-0496">Mitochondrion</keyword>
<evidence type="ECO:0000313" key="11">
    <source>
        <dbReference type="EMBL" id="CAG8582028.1"/>
    </source>
</evidence>
<dbReference type="FunFam" id="3.30.70.240:FF:000007">
    <property type="entry name" value="Translation factor GUF1, mitochondrial"/>
    <property type="match status" value="1"/>
</dbReference>
<dbReference type="OrthoDB" id="1074at2759"/>
<feature type="binding site" evidence="9">
    <location>
        <begin position="16"/>
        <end position="20"/>
    </location>
    <ligand>
        <name>GTP</name>
        <dbReference type="ChEBI" id="CHEBI:37565"/>
    </ligand>
</feature>
<dbReference type="Gene3D" id="3.30.70.240">
    <property type="match status" value="1"/>
</dbReference>
<keyword evidence="12" id="KW-1185">Reference proteome</keyword>
<dbReference type="AlphaFoldDB" id="A0A9N9G530"/>
<dbReference type="GO" id="GO:0045727">
    <property type="term" value="P:positive regulation of translation"/>
    <property type="evidence" value="ECO:0007669"/>
    <property type="project" value="UniProtKB-UniRule"/>
</dbReference>
<dbReference type="Proteomes" id="UP000789572">
    <property type="component" value="Unassembled WGS sequence"/>
</dbReference>
<evidence type="ECO:0000256" key="6">
    <source>
        <dbReference type="ARBA" id="ARBA00023128"/>
    </source>
</evidence>
<dbReference type="Gene3D" id="3.30.70.870">
    <property type="entry name" value="Elongation Factor G (Translational Gtpase), domain 3"/>
    <property type="match status" value="1"/>
</dbReference>
<organism evidence="11 12">
    <name type="scientific">Paraglomus occultum</name>
    <dbReference type="NCBI Taxonomy" id="144539"/>
    <lineage>
        <taxon>Eukaryota</taxon>
        <taxon>Fungi</taxon>
        <taxon>Fungi incertae sedis</taxon>
        <taxon>Mucoromycota</taxon>
        <taxon>Glomeromycotina</taxon>
        <taxon>Glomeromycetes</taxon>
        <taxon>Paraglomerales</taxon>
        <taxon>Paraglomeraceae</taxon>
        <taxon>Paraglomus</taxon>
    </lineage>
</organism>
<reference evidence="11" key="1">
    <citation type="submission" date="2021-06" db="EMBL/GenBank/DDBJ databases">
        <authorList>
            <person name="Kallberg Y."/>
            <person name="Tangrot J."/>
            <person name="Rosling A."/>
        </authorList>
    </citation>
    <scope>NUCLEOTIDE SEQUENCE</scope>
    <source>
        <strain evidence="11">IA702</strain>
    </source>
</reference>
<evidence type="ECO:0000256" key="8">
    <source>
        <dbReference type="ARBA" id="ARBA00023136"/>
    </source>
</evidence>
<keyword evidence="5 9" id="KW-0648">Protein biosynthesis</keyword>
<comment type="similarity">
    <text evidence="9">Belongs to the GTP-binding elongation factor family. LepA subfamily.</text>
</comment>
<comment type="catalytic activity">
    <reaction evidence="9">
        <text>GTP + H2O = GDP + phosphate + H(+)</text>
        <dbReference type="Rhea" id="RHEA:19669"/>
        <dbReference type="ChEBI" id="CHEBI:15377"/>
        <dbReference type="ChEBI" id="CHEBI:15378"/>
        <dbReference type="ChEBI" id="CHEBI:37565"/>
        <dbReference type="ChEBI" id="CHEBI:43474"/>
        <dbReference type="ChEBI" id="CHEBI:58189"/>
        <dbReference type="EC" id="3.6.5.n1"/>
    </reaction>
</comment>
<name>A0A9N9G530_9GLOM</name>
<dbReference type="InterPro" id="IPR004161">
    <property type="entry name" value="EFTu-like_2"/>
</dbReference>
<dbReference type="InterPro" id="IPR027417">
    <property type="entry name" value="P-loop_NTPase"/>
</dbReference>
<dbReference type="InterPro" id="IPR000640">
    <property type="entry name" value="EFG_V-like"/>
</dbReference>